<proteinExistence type="predicted"/>
<gene>
    <name evidence="1" type="ORF">HK099_004309</name>
</gene>
<sequence>MTDKPPPYCPFELEKLDINTKRKLFGFIGNHLRKEKQKLKQYLDPLSIKEEEESGKFSLTLDSLTIEEEKEMSEMFKKEIDSSSSVSSGFDSDSNFLSIISKEKEMSSGFTFSELCEKYDKERKKKSVFEFKPPNDSEDLFDIQNWMKGIEDYLPLDIGEYWKRKASNNPIFFRIILEVYKDCKLNDHFSEIGVGYYPNKVEWYNCYELAEARYDELKKQFGEYVYLSPMNKVKPQFFIDNIHFPLTESSFQEKFDTGATITALSRAHFDEDVLNSLKRITNGSAGGIEGALGWQLSECCIWIGSIGEKYKLVCNLSPIIHSCCTRSYWN</sequence>
<dbReference type="AlphaFoldDB" id="A0AAD5Y487"/>
<dbReference type="EMBL" id="JADGJW010000003">
    <property type="protein sequence ID" value="KAJ3228316.1"/>
    <property type="molecule type" value="Genomic_DNA"/>
</dbReference>
<evidence type="ECO:0000313" key="1">
    <source>
        <dbReference type="EMBL" id="KAJ3228316.1"/>
    </source>
</evidence>
<comment type="caution">
    <text evidence="1">The sequence shown here is derived from an EMBL/GenBank/DDBJ whole genome shotgun (WGS) entry which is preliminary data.</text>
</comment>
<name>A0AAD5Y487_9FUNG</name>
<organism evidence="1 2">
    <name type="scientific">Clydaea vesicula</name>
    <dbReference type="NCBI Taxonomy" id="447962"/>
    <lineage>
        <taxon>Eukaryota</taxon>
        <taxon>Fungi</taxon>
        <taxon>Fungi incertae sedis</taxon>
        <taxon>Chytridiomycota</taxon>
        <taxon>Chytridiomycota incertae sedis</taxon>
        <taxon>Chytridiomycetes</taxon>
        <taxon>Lobulomycetales</taxon>
        <taxon>Lobulomycetaceae</taxon>
        <taxon>Clydaea</taxon>
    </lineage>
</organism>
<reference evidence="1" key="1">
    <citation type="submission" date="2020-05" db="EMBL/GenBank/DDBJ databases">
        <title>Phylogenomic resolution of chytrid fungi.</title>
        <authorList>
            <person name="Stajich J.E."/>
            <person name="Amses K."/>
            <person name="Simmons R."/>
            <person name="Seto K."/>
            <person name="Myers J."/>
            <person name="Bonds A."/>
            <person name="Quandt C.A."/>
            <person name="Barry K."/>
            <person name="Liu P."/>
            <person name="Grigoriev I."/>
            <person name="Longcore J.E."/>
            <person name="James T.Y."/>
        </authorList>
    </citation>
    <scope>NUCLEOTIDE SEQUENCE</scope>
    <source>
        <strain evidence="1">JEL0476</strain>
    </source>
</reference>
<keyword evidence="2" id="KW-1185">Reference proteome</keyword>
<accession>A0AAD5Y487</accession>
<evidence type="ECO:0000313" key="2">
    <source>
        <dbReference type="Proteomes" id="UP001211065"/>
    </source>
</evidence>
<dbReference type="Proteomes" id="UP001211065">
    <property type="component" value="Unassembled WGS sequence"/>
</dbReference>
<protein>
    <submittedName>
        <fullName evidence="1">Uncharacterized protein</fullName>
    </submittedName>
</protein>